<sequence length="307" mass="32606">MSYAYLGPAGTFTESALLQVPGAADAQRIPASSVNVALSMVREGSVEAAMVPIENSVEGGVSATLDAIAQGEALQIVAEILVPISFVLAVRPGIDSLEQIKRISTHGHAWAQCRLWAEANIPQVAFTPASSTAAGALALEEAEPPHDAAICSPLVAQERGLKVLARGVEDNQGAVTRFILVTRPGKIPAPTKVDKSTLILPLPEDRPGALMEILEQFTARGVNLSRIESRPTGQGLGQYFFSVDFEGHVADERVAAALSGLHRLSPELRFLGSYPAAEGVEPFVDAHNSDAAFSEARDWVKSLRERL</sequence>
<evidence type="ECO:0000256" key="1">
    <source>
        <dbReference type="ARBA" id="ARBA00004741"/>
    </source>
</evidence>
<dbReference type="InterPro" id="IPR018528">
    <property type="entry name" value="Preph_deHydtase_CS"/>
</dbReference>
<dbReference type="AlphaFoldDB" id="A0A2N7S0P8"/>
<evidence type="ECO:0000256" key="7">
    <source>
        <dbReference type="ARBA" id="ARBA00023239"/>
    </source>
</evidence>
<dbReference type="Proteomes" id="UP000235739">
    <property type="component" value="Unassembled WGS sequence"/>
</dbReference>
<dbReference type="Gene3D" id="3.40.190.10">
    <property type="entry name" value="Periplasmic binding protein-like II"/>
    <property type="match status" value="2"/>
</dbReference>
<evidence type="ECO:0000256" key="5">
    <source>
        <dbReference type="ARBA" id="ARBA00023141"/>
    </source>
</evidence>
<comment type="caution">
    <text evidence="13">The sequence shown here is derived from an EMBL/GenBank/DDBJ whole genome shotgun (WGS) entry which is preliminary data.</text>
</comment>
<name>A0A2N7S0P8_9MICC</name>
<dbReference type="RefSeq" id="WP_102598791.1">
    <property type="nucleotide sequence ID" value="NZ_JBQEKY010000016.1"/>
</dbReference>
<dbReference type="PROSITE" id="PS51671">
    <property type="entry name" value="ACT"/>
    <property type="match status" value="1"/>
</dbReference>
<dbReference type="PANTHER" id="PTHR21022">
    <property type="entry name" value="PREPHENATE DEHYDRATASE P PROTEIN"/>
    <property type="match status" value="1"/>
</dbReference>
<dbReference type="SUPFAM" id="SSF53850">
    <property type="entry name" value="Periplasmic binding protein-like II"/>
    <property type="match status" value="1"/>
</dbReference>
<dbReference type="EC" id="4.2.1.51" evidence="2 10"/>
<dbReference type="Gene3D" id="3.30.70.260">
    <property type="match status" value="1"/>
</dbReference>
<evidence type="ECO:0000256" key="9">
    <source>
        <dbReference type="PIRSR" id="PIRSR001500-2"/>
    </source>
</evidence>
<keyword evidence="4 10" id="KW-0028">Amino-acid biosynthesis</keyword>
<evidence type="ECO:0000256" key="8">
    <source>
        <dbReference type="ARBA" id="ARBA00047848"/>
    </source>
</evidence>
<dbReference type="CDD" id="cd04905">
    <property type="entry name" value="ACT_CM-PDT"/>
    <property type="match status" value="1"/>
</dbReference>
<evidence type="ECO:0000313" key="14">
    <source>
        <dbReference type="Proteomes" id="UP000235739"/>
    </source>
</evidence>
<evidence type="ECO:0000259" key="12">
    <source>
        <dbReference type="PROSITE" id="PS51671"/>
    </source>
</evidence>
<dbReference type="InterPro" id="IPR045865">
    <property type="entry name" value="ACT-like_dom_sf"/>
</dbReference>
<evidence type="ECO:0000256" key="3">
    <source>
        <dbReference type="ARBA" id="ARBA00021872"/>
    </source>
</evidence>
<evidence type="ECO:0000256" key="10">
    <source>
        <dbReference type="RuleBase" id="RU361254"/>
    </source>
</evidence>
<evidence type="ECO:0000256" key="2">
    <source>
        <dbReference type="ARBA" id="ARBA00013147"/>
    </source>
</evidence>
<dbReference type="Pfam" id="PF00800">
    <property type="entry name" value="PDT"/>
    <property type="match status" value="1"/>
</dbReference>
<dbReference type="PROSITE" id="PS00858">
    <property type="entry name" value="PREPHENATE_DEHYDR_2"/>
    <property type="match status" value="1"/>
</dbReference>
<evidence type="ECO:0000313" key="13">
    <source>
        <dbReference type="EMBL" id="PMQ19722.1"/>
    </source>
</evidence>
<evidence type="ECO:0000256" key="6">
    <source>
        <dbReference type="ARBA" id="ARBA00023222"/>
    </source>
</evidence>
<feature type="site" description="Essential for prephenate dehydratase activity" evidence="9">
    <location>
        <position position="176"/>
    </location>
</feature>
<gene>
    <name evidence="10" type="primary">pheA</name>
    <name evidence="13" type="ORF">CIK84_13855</name>
</gene>
<dbReference type="PANTHER" id="PTHR21022:SF19">
    <property type="entry name" value="PREPHENATE DEHYDRATASE-RELATED"/>
    <property type="match status" value="1"/>
</dbReference>
<comment type="catalytic activity">
    <reaction evidence="8 10">
        <text>prephenate + H(+) = 3-phenylpyruvate + CO2 + H2O</text>
        <dbReference type="Rhea" id="RHEA:21648"/>
        <dbReference type="ChEBI" id="CHEBI:15377"/>
        <dbReference type="ChEBI" id="CHEBI:15378"/>
        <dbReference type="ChEBI" id="CHEBI:16526"/>
        <dbReference type="ChEBI" id="CHEBI:18005"/>
        <dbReference type="ChEBI" id="CHEBI:29934"/>
        <dbReference type="EC" id="4.2.1.51"/>
    </reaction>
</comment>
<dbReference type="SUPFAM" id="SSF55021">
    <property type="entry name" value="ACT-like"/>
    <property type="match status" value="1"/>
</dbReference>
<organism evidence="13 14">
    <name type="scientific">Glutamicibacter arilaitensis</name>
    <dbReference type="NCBI Taxonomy" id="256701"/>
    <lineage>
        <taxon>Bacteria</taxon>
        <taxon>Bacillati</taxon>
        <taxon>Actinomycetota</taxon>
        <taxon>Actinomycetes</taxon>
        <taxon>Micrococcales</taxon>
        <taxon>Micrococcaceae</taxon>
        <taxon>Glutamicibacter</taxon>
    </lineage>
</organism>
<dbReference type="CDD" id="cd13632">
    <property type="entry name" value="PBP2_Aa-PDT_like"/>
    <property type="match status" value="1"/>
</dbReference>
<dbReference type="InterPro" id="IPR008242">
    <property type="entry name" value="Chor_mutase/pphenate_deHydtase"/>
</dbReference>
<dbReference type="PIRSF" id="PIRSF001500">
    <property type="entry name" value="Chor_mut_pdt_Ppr"/>
    <property type="match status" value="1"/>
</dbReference>
<comment type="pathway">
    <text evidence="1 10">Amino-acid biosynthesis; L-phenylalanine biosynthesis; phenylpyruvate from prephenate: step 1/1.</text>
</comment>
<dbReference type="PROSITE" id="PS51171">
    <property type="entry name" value="PREPHENATE_DEHYDR_3"/>
    <property type="match status" value="1"/>
</dbReference>
<dbReference type="FunFam" id="3.40.190.10:FF:000064">
    <property type="entry name" value="Prephenate dehydratase"/>
    <property type="match status" value="1"/>
</dbReference>
<dbReference type="InterPro" id="IPR002912">
    <property type="entry name" value="ACT_dom"/>
</dbReference>
<keyword evidence="6 10" id="KW-0584">Phenylalanine biosynthesis</keyword>
<evidence type="ECO:0000256" key="4">
    <source>
        <dbReference type="ARBA" id="ARBA00022605"/>
    </source>
</evidence>
<dbReference type="FunFam" id="3.30.70.260:FF:000012">
    <property type="entry name" value="Prephenate dehydratase"/>
    <property type="match status" value="1"/>
</dbReference>
<feature type="domain" description="ACT" evidence="12">
    <location>
        <begin position="198"/>
        <end position="275"/>
    </location>
</feature>
<proteinExistence type="predicted"/>
<protein>
    <recommendedName>
        <fullName evidence="3 10">Prephenate dehydratase</fullName>
        <shortName evidence="10">PDT</shortName>
        <ecNumber evidence="2 10">4.2.1.51</ecNumber>
    </recommendedName>
</protein>
<dbReference type="UniPathway" id="UPA00121">
    <property type="reaction ID" value="UER00345"/>
</dbReference>
<feature type="domain" description="Prephenate dehydratase" evidence="11">
    <location>
        <begin position="2"/>
        <end position="183"/>
    </location>
</feature>
<accession>A0A2N7S0P8</accession>
<keyword evidence="7 10" id="KW-0456">Lyase</keyword>
<evidence type="ECO:0000259" key="11">
    <source>
        <dbReference type="PROSITE" id="PS51171"/>
    </source>
</evidence>
<reference evidence="13 14" key="1">
    <citation type="journal article" date="2017" name="Elife">
        <title>Extensive horizontal gene transfer in cheese-associated bacteria.</title>
        <authorList>
            <person name="Bonham K.S."/>
            <person name="Wolfe B.E."/>
            <person name="Dutton R.J."/>
        </authorList>
    </citation>
    <scope>NUCLEOTIDE SEQUENCE [LARGE SCALE GENOMIC DNA]</scope>
    <source>
        <strain evidence="13 14">JB182</strain>
    </source>
</reference>
<dbReference type="GO" id="GO:0005737">
    <property type="term" value="C:cytoplasm"/>
    <property type="evidence" value="ECO:0007669"/>
    <property type="project" value="TreeGrafter"/>
</dbReference>
<dbReference type="EMBL" id="PNQX01000002">
    <property type="protein sequence ID" value="PMQ19722.1"/>
    <property type="molecule type" value="Genomic_DNA"/>
</dbReference>
<dbReference type="GO" id="GO:0004664">
    <property type="term" value="F:prephenate dehydratase activity"/>
    <property type="evidence" value="ECO:0007669"/>
    <property type="project" value="UniProtKB-UniRule"/>
</dbReference>
<keyword evidence="5 10" id="KW-0057">Aromatic amino acid biosynthesis</keyword>
<dbReference type="NCBIfam" id="NF008865">
    <property type="entry name" value="PRK11898.1"/>
    <property type="match status" value="1"/>
</dbReference>
<dbReference type="InterPro" id="IPR001086">
    <property type="entry name" value="Preph_deHydtase"/>
</dbReference>
<dbReference type="GO" id="GO:0009094">
    <property type="term" value="P:L-phenylalanine biosynthetic process"/>
    <property type="evidence" value="ECO:0007669"/>
    <property type="project" value="UniProtKB-UniPathway"/>
</dbReference>
<dbReference type="Pfam" id="PF01842">
    <property type="entry name" value="ACT"/>
    <property type="match status" value="1"/>
</dbReference>